<comment type="caution">
    <text evidence="3">The sequence shown here is derived from an EMBL/GenBank/DDBJ whole genome shotgun (WGS) entry which is preliminary data.</text>
</comment>
<feature type="domain" description="Dienelactone hydrolase" evidence="2">
    <location>
        <begin position="122"/>
        <end position="256"/>
    </location>
</feature>
<keyword evidence="4" id="KW-1185">Reference proteome</keyword>
<dbReference type="PANTHER" id="PTHR48081">
    <property type="entry name" value="AB HYDROLASE SUPERFAMILY PROTEIN C4A8.06C"/>
    <property type="match status" value="1"/>
</dbReference>
<sequence length="276" mass="30607">MAIKSNAEEFIQLTFKGTNTSNEKDAERTITHNGKLKSRILINTSSPSMTIYRPDQSVDNGISILVIPGGAFHSLYIDEEGLYVAEKLTALGYTTALLKYRVISIDKNYPIKKVYKDKENFTKLDQLFGPQLDSAIEDGKTAMSYLVNHAKELKINKKKIGAIGFSAGGTLTAALGLSTEHKALFCAPIYPFLEILMNLPVPQKACPLFIAVAQNDNFGFNTNAVKFYQKWVEANAPAELHAFNKGEHGFASKTQGLPVDHWFEQFTDWLVSMGFA</sequence>
<name>A0A928V1C8_9SPHI</name>
<dbReference type="Pfam" id="PF01738">
    <property type="entry name" value="DLH"/>
    <property type="match status" value="1"/>
</dbReference>
<protein>
    <submittedName>
        <fullName evidence="3">Alpha/beta hydrolase</fullName>
    </submittedName>
</protein>
<dbReference type="InterPro" id="IPR050300">
    <property type="entry name" value="GDXG_lipolytic_enzyme"/>
</dbReference>
<proteinExistence type="predicted"/>
<dbReference type="Gene3D" id="3.40.50.1820">
    <property type="entry name" value="alpha/beta hydrolase"/>
    <property type="match status" value="1"/>
</dbReference>
<reference evidence="3" key="1">
    <citation type="submission" date="2018-02" db="EMBL/GenBank/DDBJ databases">
        <authorList>
            <person name="Vasarhelyi B.M."/>
            <person name="Deshmukh S."/>
            <person name="Balint B."/>
            <person name="Kukolya J."/>
        </authorList>
    </citation>
    <scope>NUCLEOTIDE SEQUENCE</scope>
    <source>
        <strain evidence="3">KB22</strain>
    </source>
</reference>
<evidence type="ECO:0000256" key="1">
    <source>
        <dbReference type="ARBA" id="ARBA00022801"/>
    </source>
</evidence>
<gene>
    <name evidence="3" type="ORF">C4F49_11705</name>
</gene>
<dbReference type="AlphaFoldDB" id="A0A928V1C8"/>
<dbReference type="SUPFAM" id="SSF53474">
    <property type="entry name" value="alpha/beta-Hydrolases"/>
    <property type="match status" value="1"/>
</dbReference>
<dbReference type="GO" id="GO:0016787">
    <property type="term" value="F:hydrolase activity"/>
    <property type="evidence" value="ECO:0007669"/>
    <property type="project" value="UniProtKB-KW"/>
</dbReference>
<evidence type="ECO:0000259" key="2">
    <source>
        <dbReference type="Pfam" id="PF01738"/>
    </source>
</evidence>
<dbReference type="RefSeq" id="WP_196936403.1">
    <property type="nucleotide sequence ID" value="NZ_MU158698.1"/>
</dbReference>
<dbReference type="EMBL" id="PRDK01000006">
    <property type="protein sequence ID" value="MBE8714349.1"/>
    <property type="molecule type" value="Genomic_DNA"/>
</dbReference>
<dbReference type="InterPro" id="IPR029058">
    <property type="entry name" value="AB_hydrolase_fold"/>
</dbReference>
<dbReference type="Proteomes" id="UP000616201">
    <property type="component" value="Unassembled WGS sequence"/>
</dbReference>
<dbReference type="InterPro" id="IPR002925">
    <property type="entry name" value="Dienelactn_hydro"/>
</dbReference>
<evidence type="ECO:0000313" key="4">
    <source>
        <dbReference type="Proteomes" id="UP000616201"/>
    </source>
</evidence>
<organism evidence="3 4">
    <name type="scientific">Sphingobacterium hungaricum</name>
    <dbReference type="NCBI Taxonomy" id="2082723"/>
    <lineage>
        <taxon>Bacteria</taxon>
        <taxon>Pseudomonadati</taxon>
        <taxon>Bacteroidota</taxon>
        <taxon>Sphingobacteriia</taxon>
        <taxon>Sphingobacteriales</taxon>
        <taxon>Sphingobacteriaceae</taxon>
        <taxon>Sphingobacterium</taxon>
    </lineage>
</organism>
<dbReference type="PANTHER" id="PTHR48081:SF6">
    <property type="entry name" value="PEPTIDASE S9 PROLYL OLIGOPEPTIDASE CATALYTIC DOMAIN-CONTAINING PROTEIN"/>
    <property type="match status" value="1"/>
</dbReference>
<evidence type="ECO:0000313" key="3">
    <source>
        <dbReference type="EMBL" id="MBE8714349.1"/>
    </source>
</evidence>
<accession>A0A928V1C8</accession>
<keyword evidence="1 3" id="KW-0378">Hydrolase</keyword>